<comment type="caution">
    <text evidence="2">The sequence shown here is derived from an EMBL/GenBank/DDBJ whole genome shotgun (WGS) entry which is preliminary data.</text>
</comment>
<dbReference type="RefSeq" id="WP_077360319.1">
    <property type="nucleotide sequence ID" value="NZ_MQMF01000001.1"/>
</dbReference>
<name>A0A1V3GCQ2_9BACL</name>
<feature type="region of interest" description="Disordered" evidence="1">
    <location>
        <begin position="165"/>
        <end position="184"/>
    </location>
</feature>
<accession>A0A1V3GCQ2</accession>
<evidence type="ECO:0000256" key="1">
    <source>
        <dbReference type="SAM" id="MobiDB-lite"/>
    </source>
</evidence>
<protein>
    <recommendedName>
        <fullName evidence="4">Helix-turn-helix domain-containing protein</fullName>
    </recommendedName>
</protein>
<gene>
    <name evidence="2" type="ORF">UN64_05085</name>
</gene>
<dbReference type="EMBL" id="MQMF01000001">
    <property type="protein sequence ID" value="OOE14568.1"/>
    <property type="molecule type" value="Genomic_DNA"/>
</dbReference>
<evidence type="ECO:0008006" key="4">
    <source>
        <dbReference type="Google" id="ProtNLM"/>
    </source>
</evidence>
<reference evidence="2 3" key="1">
    <citation type="submission" date="2016-11" db="EMBL/GenBank/DDBJ databases">
        <authorList>
            <person name="Jaros S."/>
            <person name="Januszkiewicz K."/>
            <person name="Wedrychowicz H."/>
        </authorList>
    </citation>
    <scope>NUCLEOTIDE SEQUENCE [LARGE SCALE GENOMIC DNA]</scope>
    <source>
        <strain evidence="2 3">Con a/3</strain>
    </source>
</reference>
<dbReference type="Proteomes" id="UP000188597">
    <property type="component" value="Unassembled WGS sequence"/>
</dbReference>
<organism evidence="2 3">
    <name type="scientific">Fictibacillus arsenicus</name>
    <dbReference type="NCBI Taxonomy" id="255247"/>
    <lineage>
        <taxon>Bacteria</taxon>
        <taxon>Bacillati</taxon>
        <taxon>Bacillota</taxon>
        <taxon>Bacilli</taxon>
        <taxon>Bacillales</taxon>
        <taxon>Fictibacillaceae</taxon>
        <taxon>Fictibacillus</taxon>
    </lineage>
</organism>
<dbReference type="OrthoDB" id="2697418at2"/>
<proteinExistence type="predicted"/>
<dbReference type="AlphaFoldDB" id="A0A1V3GCQ2"/>
<evidence type="ECO:0000313" key="3">
    <source>
        <dbReference type="Proteomes" id="UP000188597"/>
    </source>
</evidence>
<sequence>MRAGNIYQFKHFSKFKTVEEFNDHKERFLQYHPDLFTHSEFIAFEVLSQYSVVVPGVANAKIATLVSACSSKQGGISRATFVRMLRKAKNKGILKTHKTYRSSGGFSHNIFVFQPFDVPIDMQMTHRDKQENPCESKGDDSKIVKESENLYINFKYKDLNIRQGKEVSTQQAKNEPALKELDYT</sequence>
<evidence type="ECO:0000313" key="2">
    <source>
        <dbReference type="EMBL" id="OOE14568.1"/>
    </source>
</evidence>